<dbReference type="GO" id="GO:0008237">
    <property type="term" value="F:metallopeptidase activity"/>
    <property type="evidence" value="ECO:0007669"/>
    <property type="project" value="UniProtKB-KW"/>
</dbReference>
<dbReference type="SUPFAM" id="SSF55486">
    <property type="entry name" value="Metalloproteases ('zincins'), catalytic domain"/>
    <property type="match status" value="1"/>
</dbReference>
<dbReference type="InterPro" id="IPR013783">
    <property type="entry name" value="Ig-like_fold"/>
</dbReference>
<dbReference type="NCBIfam" id="TIGR03952">
    <property type="entry name" value="metzin_BF0631"/>
    <property type="match status" value="1"/>
</dbReference>
<dbReference type="InterPro" id="IPR024361">
    <property type="entry name" value="BACON"/>
</dbReference>
<evidence type="ECO:0000256" key="8">
    <source>
        <dbReference type="ARBA" id="ARBA00023157"/>
    </source>
</evidence>
<keyword evidence="4 9" id="KW-0732">Signal</keyword>
<dbReference type="AlphaFoldDB" id="A0A840DBC8"/>
<dbReference type="CDD" id="cd14948">
    <property type="entry name" value="BACON"/>
    <property type="match status" value="1"/>
</dbReference>
<protein>
    <submittedName>
        <fullName evidence="12">Zinc-dependent metalloproteinase lipoprotein</fullName>
    </submittedName>
</protein>
<keyword evidence="6" id="KW-0862">Zinc</keyword>
<evidence type="ECO:0000256" key="2">
    <source>
        <dbReference type="ARBA" id="ARBA00022670"/>
    </source>
</evidence>
<evidence type="ECO:0000256" key="9">
    <source>
        <dbReference type="SAM" id="SignalP"/>
    </source>
</evidence>
<keyword evidence="5" id="KW-0378">Hydrolase</keyword>
<feature type="domain" description="Peptidase M43 pregnancy-associated plasma-A" evidence="10">
    <location>
        <begin position="217"/>
        <end position="400"/>
    </location>
</feature>
<dbReference type="Gene3D" id="2.60.40.10">
    <property type="entry name" value="Immunoglobulins"/>
    <property type="match status" value="1"/>
</dbReference>
<keyword evidence="12" id="KW-0449">Lipoprotein</keyword>
<dbReference type="EMBL" id="JACIER010000020">
    <property type="protein sequence ID" value="MBB4045945.1"/>
    <property type="molecule type" value="Genomic_DNA"/>
</dbReference>
<proteinExistence type="inferred from homology"/>
<comment type="similarity">
    <text evidence="1">Belongs to the peptidase M43B family.</text>
</comment>
<keyword evidence="13" id="KW-1185">Reference proteome</keyword>
<feature type="chain" id="PRO_5032452212" evidence="9">
    <location>
        <begin position="20"/>
        <end position="419"/>
    </location>
</feature>
<gene>
    <name evidence="12" type="ORF">GGR06_003770</name>
</gene>
<evidence type="ECO:0000259" key="10">
    <source>
        <dbReference type="Pfam" id="PF05572"/>
    </source>
</evidence>
<evidence type="ECO:0000256" key="6">
    <source>
        <dbReference type="ARBA" id="ARBA00022833"/>
    </source>
</evidence>
<organism evidence="12 13">
    <name type="scientific">Bacteroides reticulotermitis</name>
    <dbReference type="NCBI Taxonomy" id="1133319"/>
    <lineage>
        <taxon>Bacteria</taxon>
        <taxon>Pseudomonadati</taxon>
        <taxon>Bacteroidota</taxon>
        <taxon>Bacteroidia</taxon>
        <taxon>Bacteroidales</taxon>
        <taxon>Bacteroidaceae</taxon>
        <taxon>Bacteroides</taxon>
    </lineage>
</organism>
<evidence type="ECO:0000259" key="11">
    <source>
        <dbReference type="Pfam" id="PF13004"/>
    </source>
</evidence>
<sequence length="419" mass="47973">MKIKLLLFLPLLTFLMMGCGDSDTDTAALSVSRSSFNDITPESTAVEFTITCNSTWNISSDQAWCVPSVLSGTNNTDLSLLISANTTTESRSATVSIVSRKTIKTFQVTQLPNSTLNIEHYKLPVIFHVLYKDPADRNQYIDKGRLAEIIKMCNYTFQNKIYQSASANISQDMNLEFVMADKTPKGATLEEPGVERIAWSTLPMSCEDFMSGDDNMAKEYAKMLWDPKSYINIFVYLFDNENILGIAHLPYALSTYPLAGLNKGDYYLKNDVEYAHCVSINSKYIYVNNDDDTYYTTDVNNTLAHELGHYLGLHHAFSEDGDDTDLCADTDYCADTPTYNMTEYINWLNTIDFDDYTFKQLCTRKNCSGTEFVSRNIMDYAFCYSDQFTSDQYKRIRHVLSYSRLFRERKDIQMRRLVR</sequence>
<dbReference type="Pfam" id="PF13004">
    <property type="entry name" value="BACON"/>
    <property type="match status" value="1"/>
</dbReference>
<keyword evidence="3" id="KW-0479">Metal-binding</keyword>
<dbReference type="PANTHER" id="PTHR47466:SF1">
    <property type="entry name" value="METALLOPROTEASE MEP1 (AFU_ORTHOLOGUE AFUA_1G07730)-RELATED"/>
    <property type="match status" value="1"/>
</dbReference>
<evidence type="ECO:0000256" key="3">
    <source>
        <dbReference type="ARBA" id="ARBA00022723"/>
    </source>
</evidence>
<keyword evidence="2" id="KW-0645">Protease</keyword>
<dbReference type="PROSITE" id="PS51257">
    <property type="entry name" value="PROKAR_LIPOPROTEIN"/>
    <property type="match status" value="1"/>
</dbReference>
<name>A0A840DBC8_9BACE</name>
<feature type="domain" description="BACON" evidence="11">
    <location>
        <begin position="55"/>
        <end position="110"/>
    </location>
</feature>
<keyword evidence="7 12" id="KW-0482">Metalloprotease</keyword>
<evidence type="ECO:0000313" key="13">
    <source>
        <dbReference type="Proteomes" id="UP000560658"/>
    </source>
</evidence>
<comment type="caution">
    <text evidence="12">The sequence shown here is derived from an EMBL/GenBank/DDBJ whole genome shotgun (WGS) entry which is preliminary data.</text>
</comment>
<evidence type="ECO:0000256" key="1">
    <source>
        <dbReference type="ARBA" id="ARBA00008721"/>
    </source>
</evidence>
<keyword evidence="8" id="KW-1015">Disulfide bond</keyword>
<evidence type="ECO:0000256" key="4">
    <source>
        <dbReference type="ARBA" id="ARBA00022729"/>
    </source>
</evidence>
<dbReference type="InterPro" id="IPR023852">
    <property type="entry name" value="Metalloproteinase_lipop_BF0631"/>
</dbReference>
<evidence type="ECO:0000256" key="5">
    <source>
        <dbReference type="ARBA" id="ARBA00022801"/>
    </source>
</evidence>
<dbReference type="RefSeq" id="WP_244437274.1">
    <property type="nucleotide sequence ID" value="NZ_JACIER010000020.1"/>
</dbReference>
<dbReference type="PANTHER" id="PTHR47466">
    <property type="match status" value="1"/>
</dbReference>
<dbReference type="InterPro" id="IPR008754">
    <property type="entry name" value="Peptidase_M43"/>
</dbReference>
<evidence type="ECO:0000313" key="12">
    <source>
        <dbReference type="EMBL" id="MBB4045945.1"/>
    </source>
</evidence>
<dbReference type="Proteomes" id="UP000560658">
    <property type="component" value="Unassembled WGS sequence"/>
</dbReference>
<dbReference type="Gene3D" id="3.40.390.10">
    <property type="entry name" value="Collagenase (Catalytic Domain)"/>
    <property type="match status" value="1"/>
</dbReference>
<dbReference type="InterPro" id="IPR024079">
    <property type="entry name" value="MetalloPept_cat_dom_sf"/>
</dbReference>
<dbReference type="GO" id="GO:0046872">
    <property type="term" value="F:metal ion binding"/>
    <property type="evidence" value="ECO:0007669"/>
    <property type="project" value="UniProtKB-KW"/>
</dbReference>
<accession>A0A840DBC8</accession>
<evidence type="ECO:0000256" key="7">
    <source>
        <dbReference type="ARBA" id="ARBA00023049"/>
    </source>
</evidence>
<feature type="signal peptide" evidence="9">
    <location>
        <begin position="1"/>
        <end position="19"/>
    </location>
</feature>
<reference evidence="12" key="1">
    <citation type="submission" date="2020-08" db="EMBL/GenBank/DDBJ databases">
        <title>Genomic Encyclopedia of Type Strains, Phase IV (KMG-IV): sequencing the most valuable type-strain genomes for metagenomic binning, comparative biology and taxonomic classification.</title>
        <authorList>
            <person name="Goeker M."/>
        </authorList>
    </citation>
    <scope>NUCLEOTIDE SEQUENCE [LARGE SCALE GENOMIC DNA]</scope>
    <source>
        <strain evidence="12">DSM 105720</strain>
    </source>
</reference>
<dbReference type="GO" id="GO:0006508">
    <property type="term" value="P:proteolysis"/>
    <property type="evidence" value="ECO:0007669"/>
    <property type="project" value="UniProtKB-KW"/>
</dbReference>
<dbReference type="Pfam" id="PF05572">
    <property type="entry name" value="Peptidase_M43"/>
    <property type="match status" value="1"/>
</dbReference>